<dbReference type="Proteomes" id="UP000500741">
    <property type="component" value="Chromosome"/>
</dbReference>
<protein>
    <submittedName>
        <fullName evidence="1">Uncharacterized protein</fullName>
    </submittedName>
</protein>
<evidence type="ECO:0000313" key="1">
    <source>
        <dbReference type="EMBL" id="QIL49854.1"/>
    </source>
</evidence>
<dbReference type="Pfam" id="PF06896">
    <property type="entry name" value="Phage_TAC_3"/>
    <property type="match status" value="1"/>
</dbReference>
<sequence>MNIKIKELRSKPYAVKASIKNLKKAYGFQYAVATLQDNDGTQTEAESIKQIIDLQNTVINFVIEILNLKEKEQGELEELEFETVTNIAMYISMRISGMSDEEINGTKSDEDEGLQ</sequence>
<evidence type="ECO:0000313" key="2">
    <source>
        <dbReference type="Proteomes" id="UP000500741"/>
    </source>
</evidence>
<name>A0A6G8AXS3_9LACO</name>
<dbReference type="KEGG" id="wco:G7084_00060"/>
<proteinExistence type="predicted"/>
<reference evidence="1 2" key="1">
    <citation type="submission" date="2020-03" db="EMBL/GenBank/DDBJ databases">
        <title>Weissella sp. nov., isolated from Cybister lewisianus.</title>
        <authorList>
            <person name="Hyun D.-W."/>
            <person name="Bae J.-W."/>
        </authorList>
    </citation>
    <scope>NUCLEOTIDE SEQUENCE [LARGE SCALE GENOMIC DNA]</scope>
    <source>
        <strain evidence="1 2">HDW19</strain>
    </source>
</reference>
<dbReference type="RefSeq" id="WP_166008899.1">
    <property type="nucleotide sequence ID" value="NZ_CP049888.1"/>
</dbReference>
<dbReference type="InterPro" id="IPR009681">
    <property type="entry name" value="Phage_TAC_Siphoviridae"/>
</dbReference>
<dbReference type="EMBL" id="CP049888">
    <property type="protein sequence ID" value="QIL49854.1"/>
    <property type="molecule type" value="Genomic_DNA"/>
</dbReference>
<dbReference type="AlphaFoldDB" id="A0A6G8AXS3"/>
<gene>
    <name evidence="1" type="ORF">G7084_00060</name>
</gene>
<accession>A0A6G8AXS3</accession>
<keyword evidence="2" id="KW-1185">Reference proteome</keyword>
<organism evidence="1 2">
    <name type="scientific">Weissella coleopterorum</name>
    <dbReference type="NCBI Taxonomy" id="2714949"/>
    <lineage>
        <taxon>Bacteria</taxon>
        <taxon>Bacillati</taxon>
        <taxon>Bacillota</taxon>
        <taxon>Bacilli</taxon>
        <taxon>Lactobacillales</taxon>
        <taxon>Lactobacillaceae</taxon>
        <taxon>Weissella</taxon>
    </lineage>
</organism>